<dbReference type="RefSeq" id="WP_277577990.1">
    <property type="nucleotide sequence ID" value="NZ_JANRMI010000002.1"/>
</dbReference>
<evidence type="ECO:0000256" key="12">
    <source>
        <dbReference type="ARBA" id="ARBA00049645"/>
    </source>
</evidence>
<dbReference type="Gene3D" id="3.50.50.60">
    <property type="entry name" value="FAD/NAD(P)-binding domain"/>
    <property type="match status" value="3"/>
</dbReference>
<dbReference type="Pfam" id="PF00732">
    <property type="entry name" value="GMC_oxred_N"/>
    <property type="match status" value="1"/>
</dbReference>
<dbReference type="PANTHER" id="PTHR47470">
    <property type="entry name" value="CHOLESTEROL OXIDASE"/>
    <property type="match status" value="1"/>
</dbReference>
<protein>
    <recommendedName>
        <fullName evidence="14">Cholesterol oxidase</fullName>
        <ecNumber evidence="13">1.1.3.6</ecNumber>
        <ecNumber evidence="11">5.3.3.1</ecNumber>
    </recommendedName>
    <alternativeName>
        <fullName evidence="15">Cholesterol isomerase</fullName>
    </alternativeName>
</protein>
<comment type="cofactor">
    <cofactor evidence="1">
        <name>FAD</name>
        <dbReference type="ChEBI" id="CHEBI:57692"/>
    </cofactor>
</comment>
<sequence>MKSHFSRRSFLKSSFGVGILGLLRSQRSQAEPKTRRVDLQMDYSPLANSFVELKSSYEVLIIGSGYGGAVMGARLSRNREVAILERGREWTPGEYPETLQEMKEHIYCESHPLGLFAYHTHREIDVLSGSGLGGTSLINAGVVIPPDRDLFQKTGWPEEISREASRGDFEKYYQKVGKMLNAQAYNPRTMNIAKAENLRQSAEALKSRFSWAKIAVNLHGPHVNPAGDKQPRCHMCGNCVTGCNTGAKNTLNMNYLPLAKRNGAKIFTQMAVSHVERLSNGNYLVRGTYISESGKKEFRIEARNVIVSAGTMGSTQILLRSQKLGNLKFSSQLGKHFSGNGDLLGVGFNGVTPTNMVGNSSAKIYRPEMLAGPTILGIADYRASKNIFERFLIEEGDIPGALVNLLRRLTSLIPFQKTPTKIYRAWLDFIDSKDIEKGALNYSMIYFGMGHDKANGKIVLDSQNRAVVSWPGVMADPIFSRVTQKIKQHVAWNGSTYVKNPRSTLLMGDNLITVHPLGGCAMGSSVDSGVVNHLGQVYGIGGALQEGLFVMDGSVIPTAIGVNPLLTISTLAERSAERISLR</sequence>
<dbReference type="EMBL" id="JANRMI010000002">
    <property type="protein sequence ID" value="MDG0816511.1"/>
    <property type="molecule type" value="Genomic_DNA"/>
</dbReference>
<reference evidence="18" key="1">
    <citation type="submission" date="2022-08" db="EMBL/GenBank/DDBJ databases">
        <title>Novel Bdellovibrio Species Isolated from Svalbard: Designation Bdellovibrio svalbardensis.</title>
        <authorList>
            <person name="Mitchell R.J."/>
            <person name="Choi S.Y."/>
        </authorList>
    </citation>
    <scope>NUCLEOTIDE SEQUENCE</scope>
    <source>
        <strain evidence="18">PAP01</strain>
    </source>
</reference>
<evidence type="ECO:0000256" key="1">
    <source>
        <dbReference type="ARBA" id="ARBA00001974"/>
    </source>
</evidence>
<dbReference type="PANTHER" id="PTHR47470:SF1">
    <property type="entry name" value="FAD-DEPENDENT OXIDOREDUCTASE 2 FAD BINDING DOMAIN-CONTAINING PROTEIN"/>
    <property type="match status" value="1"/>
</dbReference>
<evidence type="ECO:0000256" key="14">
    <source>
        <dbReference type="ARBA" id="ARBA00049744"/>
    </source>
</evidence>
<dbReference type="InterPro" id="IPR052542">
    <property type="entry name" value="Cholesterol_Oxidase"/>
</dbReference>
<dbReference type="InterPro" id="IPR000172">
    <property type="entry name" value="GMC_OxRdtase_N"/>
</dbReference>
<keyword evidence="19" id="KW-1185">Reference proteome</keyword>
<keyword evidence="5" id="KW-0274">FAD</keyword>
<evidence type="ECO:0000256" key="13">
    <source>
        <dbReference type="ARBA" id="ARBA00049723"/>
    </source>
</evidence>
<organism evidence="18 19">
    <name type="scientific">Bdellovibrio svalbardensis</name>
    <dbReference type="NCBI Taxonomy" id="2972972"/>
    <lineage>
        <taxon>Bacteria</taxon>
        <taxon>Pseudomonadati</taxon>
        <taxon>Bdellovibrionota</taxon>
        <taxon>Bdellovibrionia</taxon>
        <taxon>Bdellovibrionales</taxon>
        <taxon>Pseudobdellovibrionaceae</taxon>
        <taxon>Bdellovibrio</taxon>
    </lineage>
</organism>
<keyword evidence="9" id="KW-0753">Steroid metabolism</keyword>
<evidence type="ECO:0000256" key="9">
    <source>
        <dbReference type="ARBA" id="ARBA00023221"/>
    </source>
</evidence>
<evidence type="ECO:0000256" key="2">
    <source>
        <dbReference type="ARBA" id="ARBA00010790"/>
    </source>
</evidence>
<keyword evidence="4" id="KW-0285">Flavoprotein</keyword>
<dbReference type="InterPro" id="IPR036188">
    <property type="entry name" value="FAD/NAD-bd_sf"/>
</dbReference>
<dbReference type="InterPro" id="IPR006311">
    <property type="entry name" value="TAT_signal"/>
</dbReference>
<dbReference type="PROSITE" id="PS51318">
    <property type="entry name" value="TAT"/>
    <property type="match status" value="1"/>
</dbReference>
<proteinExistence type="inferred from homology"/>
<keyword evidence="8" id="KW-1207">Sterol metabolism</keyword>
<evidence type="ECO:0000313" key="19">
    <source>
        <dbReference type="Proteomes" id="UP001152321"/>
    </source>
</evidence>
<evidence type="ECO:0000313" key="18">
    <source>
        <dbReference type="EMBL" id="MDG0816511.1"/>
    </source>
</evidence>
<evidence type="ECO:0000259" key="17">
    <source>
        <dbReference type="Pfam" id="PF05199"/>
    </source>
</evidence>
<dbReference type="EC" id="1.1.3.6" evidence="13"/>
<accession>A0ABT6DL00</accession>
<dbReference type="SUPFAM" id="SSF51905">
    <property type="entry name" value="FAD/NAD(P)-binding domain"/>
    <property type="match status" value="1"/>
</dbReference>
<dbReference type="InterPro" id="IPR007867">
    <property type="entry name" value="GMC_OxRtase_C"/>
</dbReference>
<evidence type="ECO:0000256" key="11">
    <source>
        <dbReference type="ARBA" id="ARBA00038856"/>
    </source>
</evidence>
<comment type="similarity">
    <text evidence="2">Belongs to the GMC oxidoreductase family.</text>
</comment>
<evidence type="ECO:0000256" key="15">
    <source>
        <dbReference type="ARBA" id="ARBA00049778"/>
    </source>
</evidence>
<evidence type="ECO:0000256" key="7">
    <source>
        <dbReference type="ARBA" id="ARBA00023098"/>
    </source>
</evidence>
<gene>
    <name evidence="18" type="ORF">NWE73_09060</name>
</gene>
<feature type="domain" description="Glucose-methanol-choline oxidoreductase C-terminal" evidence="17">
    <location>
        <begin position="513"/>
        <end position="572"/>
    </location>
</feature>
<feature type="domain" description="Glucose-methanol-choline oxidoreductase N-terminal" evidence="16">
    <location>
        <begin position="114"/>
        <end position="321"/>
    </location>
</feature>
<evidence type="ECO:0000256" key="10">
    <source>
        <dbReference type="ARBA" id="ARBA00023235"/>
    </source>
</evidence>
<dbReference type="Proteomes" id="UP001152321">
    <property type="component" value="Unassembled WGS sequence"/>
</dbReference>
<evidence type="ECO:0000256" key="4">
    <source>
        <dbReference type="ARBA" id="ARBA00022630"/>
    </source>
</evidence>
<name>A0ABT6DL00_9BACT</name>
<comment type="caution">
    <text evidence="18">The sequence shown here is derived from an EMBL/GenBank/DDBJ whole genome shotgun (WGS) entry which is preliminary data.</text>
</comment>
<keyword evidence="7" id="KW-0443">Lipid metabolism</keyword>
<keyword evidence="3" id="KW-0153">Cholesterol metabolism</keyword>
<evidence type="ECO:0000256" key="6">
    <source>
        <dbReference type="ARBA" id="ARBA00023002"/>
    </source>
</evidence>
<evidence type="ECO:0000259" key="16">
    <source>
        <dbReference type="Pfam" id="PF00732"/>
    </source>
</evidence>
<keyword evidence="6" id="KW-0560">Oxidoreductase</keyword>
<keyword evidence="10" id="KW-0413">Isomerase</keyword>
<evidence type="ECO:0000256" key="5">
    <source>
        <dbReference type="ARBA" id="ARBA00022827"/>
    </source>
</evidence>
<evidence type="ECO:0000256" key="8">
    <source>
        <dbReference type="ARBA" id="ARBA00023166"/>
    </source>
</evidence>
<evidence type="ECO:0000256" key="3">
    <source>
        <dbReference type="ARBA" id="ARBA00022548"/>
    </source>
</evidence>
<comment type="pathway">
    <text evidence="12">Steroid metabolism; cholesterol degradation.</text>
</comment>
<dbReference type="EC" id="5.3.3.1" evidence="11"/>
<dbReference type="Pfam" id="PF05199">
    <property type="entry name" value="GMC_oxred_C"/>
    <property type="match status" value="1"/>
</dbReference>